<organism evidence="3 4">
    <name type="scientific">Nocardia cerradoensis</name>
    <dbReference type="NCBI Taxonomy" id="85688"/>
    <lineage>
        <taxon>Bacteria</taxon>
        <taxon>Bacillati</taxon>
        <taxon>Actinomycetota</taxon>
        <taxon>Actinomycetes</taxon>
        <taxon>Mycobacteriales</taxon>
        <taxon>Nocardiaceae</taxon>
        <taxon>Nocardia</taxon>
    </lineage>
</organism>
<feature type="domain" description="DUF4232" evidence="2">
    <location>
        <begin position="59"/>
        <end position="192"/>
    </location>
</feature>
<name>A0A231GY91_9NOCA</name>
<reference evidence="3 4" key="1">
    <citation type="submission" date="2017-07" db="EMBL/GenBank/DDBJ databases">
        <title>First draft Genome Sequence of Nocardia cerradoensis isolated from human infection.</title>
        <authorList>
            <person name="Carrasco G."/>
        </authorList>
    </citation>
    <scope>NUCLEOTIDE SEQUENCE [LARGE SCALE GENOMIC DNA]</scope>
    <source>
        <strain evidence="3 4">CNM20130759</strain>
    </source>
</reference>
<dbReference type="RefSeq" id="WP_039780890.1">
    <property type="nucleotide sequence ID" value="NZ_JAAXOR010000001.1"/>
</dbReference>
<dbReference type="EMBL" id="NGAF01000019">
    <property type="protein sequence ID" value="OXR41558.1"/>
    <property type="molecule type" value="Genomic_DNA"/>
</dbReference>
<evidence type="ECO:0000256" key="1">
    <source>
        <dbReference type="SAM" id="MobiDB-lite"/>
    </source>
</evidence>
<keyword evidence="4" id="KW-1185">Reference proteome</keyword>
<comment type="caution">
    <text evidence="3">The sequence shown here is derived from an EMBL/GenBank/DDBJ whole genome shotgun (WGS) entry which is preliminary data.</text>
</comment>
<feature type="region of interest" description="Disordered" evidence="1">
    <location>
        <begin position="20"/>
        <end position="54"/>
    </location>
</feature>
<evidence type="ECO:0000313" key="4">
    <source>
        <dbReference type="Proteomes" id="UP000215506"/>
    </source>
</evidence>
<evidence type="ECO:0000259" key="2">
    <source>
        <dbReference type="Pfam" id="PF14016"/>
    </source>
</evidence>
<feature type="region of interest" description="Disordered" evidence="1">
    <location>
        <begin position="105"/>
        <end position="124"/>
    </location>
</feature>
<protein>
    <recommendedName>
        <fullName evidence="2">DUF4232 domain-containing protein</fullName>
    </recommendedName>
</protein>
<dbReference type="InterPro" id="IPR025326">
    <property type="entry name" value="DUF4232"/>
</dbReference>
<accession>A0A231GY91</accession>
<sequence>MAWWSLTAAAAVIVAGCGSDQPAPDTPNTSAAPALHVGSVPSNDGTPPTRDANAVAPQCRTSDLAAALGPSNAAAGTVAFPIVFTNNGSGSCVLEGFPGVSYATGPDSSPVGAPAARDGSPSGPVQLAPGGQASALVLAVDVHNIPADQCGPVDVPGLRIYPPDNTASLYLDRAATACGNGQMTTHQLRVRALVPGAEGR</sequence>
<proteinExistence type="predicted"/>
<dbReference type="Pfam" id="PF14016">
    <property type="entry name" value="DUF4232"/>
    <property type="match status" value="1"/>
</dbReference>
<dbReference type="AlphaFoldDB" id="A0A231GY91"/>
<gene>
    <name evidence="3" type="ORF">B7C42_06451</name>
</gene>
<evidence type="ECO:0000313" key="3">
    <source>
        <dbReference type="EMBL" id="OXR41558.1"/>
    </source>
</evidence>
<dbReference type="Proteomes" id="UP000215506">
    <property type="component" value="Unassembled WGS sequence"/>
</dbReference>